<comment type="function">
    <text evidence="4">Forms an intersubunit bridge (bridge B4) with the 23S rRNA of the 50S subunit in the ribosome.</text>
</comment>
<dbReference type="PROSITE" id="PS00362">
    <property type="entry name" value="RIBOSOMAL_S15"/>
    <property type="match status" value="1"/>
</dbReference>
<comment type="function">
    <text evidence="4 6">One of the primary rRNA binding proteins, it binds directly to 16S rRNA where it helps nucleate assembly of the platform of the 30S subunit by binding and bridging several RNA helices of the 16S rRNA.</text>
</comment>
<dbReference type="Pfam" id="PF00312">
    <property type="entry name" value="Ribosomal_S15"/>
    <property type="match status" value="1"/>
</dbReference>
<evidence type="ECO:0000256" key="3">
    <source>
        <dbReference type="ARBA" id="ARBA00064542"/>
    </source>
</evidence>
<dbReference type="AlphaFoldDB" id="A0A0G1GRV7"/>
<dbReference type="SUPFAM" id="SSF47060">
    <property type="entry name" value="S15/NS1 RNA-binding domain"/>
    <property type="match status" value="1"/>
</dbReference>
<keyword evidence="4 6" id="KW-0694">RNA-binding</keyword>
<evidence type="ECO:0000256" key="2">
    <source>
        <dbReference type="ARBA" id="ARBA00023274"/>
    </source>
</evidence>
<evidence type="ECO:0000313" key="8">
    <source>
        <dbReference type="EMBL" id="KKT37310.1"/>
    </source>
</evidence>
<name>A0A0G1GRV7_9BACT</name>
<dbReference type="PANTHER" id="PTHR23321">
    <property type="entry name" value="RIBOSOMAL PROTEIN S15, BACTERIAL AND ORGANELLAR"/>
    <property type="match status" value="1"/>
</dbReference>
<evidence type="ECO:0000256" key="5">
    <source>
        <dbReference type="RuleBase" id="RU003919"/>
    </source>
</evidence>
<dbReference type="GO" id="GO:0003735">
    <property type="term" value="F:structural constituent of ribosome"/>
    <property type="evidence" value="ECO:0007669"/>
    <property type="project" value="InterPro"/>
</dbReference>
<dbReference type="EMBL" id="LCHM01000028">
    <property type="protein sequence ID" value="KKT37310.1"/>
    <property type="molecule type" value="Genomic_DNA"/>
</dbReference>
<dbReference type="InterPro" id="IPR005290">
    <property type="entry name" value="Ribosomal_uS15_bac-type"/>
</dbReference>
<dbReference type="Gene3D" id="1.10.287.10">
    <property type="entry name" value="S15/NS1, RNA-binding"/>
    <property type="match status" value="1"/>
</dbReference>
<dbReference type="PANTHER" id="PTHR23321:SF26">
    <property type="entry name" value="SMALL RIBOSOMAL SUBUNIT PROTEIN US15M"/>
    <property type="match status" value="1"/>
</dbReference>
<comment type="subunit">
    <text evidence="3 4">Part of the 30S ribosomal subunit. Forms a bridge to the 50S subunit in the 70S ribosome, contacting the 23S rRNA.</text>
</comment>
<dbReference type="FunFam" id="1.10.287.10:FF:000002">
    <property type="entry name" value="30S ribosomal protein S15"/>
    <property type="match status" value="1"/>
</dbReference>
<dbReference type="Proteomes" id="UP000034617">
    <property type="component" value="Unassembled WGS sequence"/>
</dbReference>
<dbReference type="NCBIfam" id="TIGR00952">
    <property type="entry name" value="S15_bact"/>
    <property type="match status" value="1"/>
</dbReference>
<keyword evidence="2 4" id="KW-0687">Ribonucleoprotein</keyword>
<sequence length="131" mass="14781">MAKTTKQPVKKEKKSVKQSKPVEKKTVKSPKKTPVKKTTVPTVPAPSEEKMQVIEEYQVKPGDTGSPEVQVALLTKRIDKLIGHLKGNPSDNHSRRGLLGIVSKRRRLLNYLEKKDKKRYSEIVKKVGLSK</sequence>
<protein>
    <recommendedName>
        <fullName evidence="4">Small ribosomal subunit protein uS15</fullName>
    </recommendedName>
</protein>
<dbReference type="InterPro" id="IPR009068">
    <property type="entry name" value="uS15_NS1_RNA-bd_sf"/>
</dbReference>
<keyword evidence="4 6" id="KW-0699">rRNA-binding</keyword>
<dbReference type="GO" id="GO:0006412">
    <property type="term" value="P:translation"/>
    <property type="evidence" value="ECO:0007669"/>
    <property type="project" value="UniProtKB-UniRule"/>
</dbReference>
<dbReference type="GO" id="GO:0022627">
    <property type="term" value="C:cytosolic small ribosomal subunit"/>
    <property type="evidence" value="ECO:0007669"/>
    <property type="project" value="TreeGrafter"/>
</dbReference>
<dbReference type="Gene3D" id="6.10.250.3130">
    <property type="match status" value="1"/>
</dbReference>
<evidence type="ECO:0000256" key="4">
    <source>
        <dbReference type="HAMAP-Rule" id="MF_01343"/>
    </source>
</evidence>
<evidence type="ECO:0000256" key="6">
    <source>
        <dbReference type="RuleBase" id="RU004524"/>
    </source>
</evidence>
<proteinExistence type="inferred from homology"/>
<dbReference type="InterPro" id="IPR000589">
    <property type="entry name" value="Ribosomal_uS15"/>
</dbReference>
<evidence type="ECO:0000256" key="7">
    <source>
        <dbReference type="SAM" id="MobiDB-lite"/>
    </source>
</evidence>
<dbReference type="CDD" id="cd00353">
    <property type="entry name" value="Ribosomal_S15p_S13e"/>
    <property type="match status" value="1"/>
</dbReference>
<dbReference type="HAMAP" id="MF_01343_B">
    <property type="entry name" value="Ribosomal_uS15_B"/>
    <property type="match status" value="1"/>
</dbReference>
<accession>A0A0G1GRV7</accession>
<dbReference type="GO" id="GO:0019843">
    <property type="term" value="F:rRNA binding"/>
    <property type="evidence" value="ECO:0007669"/>
    <property type="project" value="UniProtKB-UniRule"/>
</dbReference>
<gene>
    <name evidence="4" type="primary">rpsO</name>
    <name evidence="8" type="ORF">UW22_C0028G0002</name>
</gene>
<reference evidence="8 9" key="1">
    <citation type="journal article" date="2015" name="Nature">
        <title>rRNA introns, odd ribosomes, and small enigmatic genomes across a large radiation of phyla.</title>
        <authorList>
            <person name="Brown C.T."/>
            <person name="Hug L.A."/>
            <person name="Thomas B.C."/>
            <person name="Sharon I."/>
            <person name="Castelle C.J."/>
            <person name="Singh A."/>
            <person name="Wilkins M.J."/>
            <person name="Williams K.H."/>
            <person name="Banfield J.F."/>
        </authorList>
    </citation>
    <scope>NUCLEOTIDE SEQUENCE [LARGE SCALE GENOMIC DNA]</scope>
</reference>
<feature type="region of interest" description="Disordered" evidence="7">
    <location>
        <begin position="1"/>
        <end position="47"/>
    </location>
</feature>
<comment type="similarity">
    <text evidence="4 5">Belongs to the universal ribosomal protein uS15 family.</text>
</comment>
<keyword evidence="1 4" id="KW-0689">Ribosomal protein</keyword>
<evidence type="ECO:0000313" key="9">
    <source>
        <dbReference type="Proteomes" id="UP000034617"/>
    </source>
</evidence>
<organism evidence="8 9">
    <name type="scientific">Candidatus Gottesmanbacteria bacterium GW2011_GWB1_44_11c</name>
    <dbReference type="NCBI Taxonomy" id="1618447"/>
    <lineage>
        <taxon>Bacteria</taxon>
        <taxon>Candidatus Gottesmaniibacteriota</taxon>
    </lineage>
</organism>
<dbReference type="PATRIC" id="fig|1618447.3.peg.747"/>
<comment type="caution">
    <text evidence="8">The sequence shown here is derived from an EMBL/GenBank/DDBJ whole genome shotgun (WGS) entry which is preliminary data.</text>
</comment>
<evidence type="ECO:0000256" key="1">
    <source>
        <dbReference type="ARBA" id="ARBA00022980"/>
    </source>
</evidence>
<dbReference type="SMART" id="SM01387">
    <property type="entry name" value="Ribosomal_S15"/>
    <property type="match status" value="1"/>
</dbReference>